<dbReference type="EMBL" id="DRWN01000019">
    <property type="protein sequence ID" value="HHK67938.1"/>
    <property type="molecule type" value="Genomic_DNA"/>
</dbReference>
<comment type="caution">
    <text evidence="2">The sequence shown here is derived from an EMBL/GenBank/DDBJ whole genome shotgun (WGS) entry which is preliminary data.</text>
</comment>
<dbReference type="SUPFAM" id="SSF143560">
    <property type="entry name" value="MK0786-like"/>
    <property type="match status" value="1"/>
</dbReference>
<dbReference type="Pfam" id="PF04038">
    <property type="entry name" value="DHNA"/>
    <property type="match status" value="1"/>
</dbReference>
<evidence type="ECO:0000259" key="1">
    <source>
        <dbReference type="Pfam" id="PF04038"/>
    </source>
</evidence>
<name>A0A7C5L8Z1_CALS0</name>
<evidence type="ECO:0000313" key="2">
    <source>
        <dbReference type="EMBL" id="HHK67938.1"/>
    </source>
</evidence>
<proteinExistence type="predicted"/>
<accession>A0A7C5L8Z1</accession>
<dbReference type="AlphaFoldDB" id="A0A7C5L8Z1"/>
<organism evidence="2">
    <name type="scientific">Caldiarchaeum subterraneum</name>
    <dbReference type="NCBI Taxonomy" id="311458"/>
    <lineage>
        <taxon>Archaea</taxon>
        <taxon>Nitrososphaerota</taxon>
        <taxon>Candidatus Caldarchaeales</taxon>
        <taxon>Candidatus Caldarchaeaceae</taxon>
        <taxon>Candidatus Caldarchaeum</taxon>
    </lineage>
</organism>
<protein>
    <recommendedName>
        <fullName evidence="1">Dihydroneopterin aldolase MtpD C-terminal domain-containing protein</fullName>
    </recommendedName>
</protein>
<reference evidence="2" key="1">
    <citation type="journal article" date="2020" name="mSystems">
        <title>Genome- and Community-Level Interaction Insights into Carbon Utilization and Element Cycling Functions of Hydrothermarchaeota in Hydrothermal Sediment.</title>
        <authorList>
            <person name="Zhou Z."/>
            <person name="Liu Y."/>
            <person name="Xu W."/>
            <person name="Pan J."/>
            <person name="Luo Z.H."/>
            <person name="Li M."/>
        </authorList>
    </citation>
    <scope>NUCLEOTIDE SEQUENCE [LARGE SCALE GENOMIC DNA]</scope>
    <source>
        <strain evidence="2">SpSt-1056</strain>
    </source>
</reference>
<dbReference type="Gene3D" id="3.30.1300.20">
    <property type="entry name" value="7,8-dihydroneopterin aldolase (MptD)"/>
    <property type="match status" value="1"/>
</dbReference>
<sequence length="153" mass="17096">MKHVEEFVRKFFPADFTDRDRAVFEAGIALGAIVHSVAGFPVAADVKAFIEKAVEKSFMLQPYRKKVKLRIAGVPAKAGVYRYGTLTPEKLDVAVEVCYGGAVVEARMRYVKQLRYPLMYVSKAIQRKGDVSARPCKLTRGAAVHRKFSKARS</sequence>
<gene>
    <name evidence="2" type="ORF">ENM11_02125</name>
</gene>
<dbReference type="GO" id="GO:0004150">
    <property type="term" value="F:dihydroneopterin aldolase activity"/>
    <property type="evidence" value="ECO:0007669"/>
    <property type="project" value="InterPro"/>
</dbReference>
<dbReference type="InterPro" id="IPR036839">
    <property type="entry name" value="MptD_sf"/>
</dbReference>
<feature type="domain" description="Dihydroneopterin aldolase MtpD C-terminal" evidence="1">
    <location>
        <begin position="17"/>
        <end position="121"/>
    </location>
</feature>
<dbReference type="InterPro" id="IPR007181">
    <property type="entry name" value="MtpD_C"/>
</dbReference>